<reference evidence="2" key="1">
    <citation type="submission" date="2022-10" db="EMBL/GenBank/DDBJ databases">
        <authorList>
            <person name="Chen Y."/>
            <person name="Dougan E. K."/>
            <person name="Chan C."/>
            <person name="Rhodes N."/>
            <person name="Thang M."/>
        </authorList>
    </citation>
    <scope>NUCLEOTIDE SEQUENCE</scope>
</reference>
<proteinExistence type="predicted"/>
<dbReference type="EMBL" id="CAMXCT030001138">
    <property type="protein sequence ID" value="CAL4774478.1"/>
    <property type="molecule type" value="Genomic_DNA"/>
</dbReference>
<gene>
    <name evidence="2" type="ORF">C1SCF055_LOCUS14458</name>
</gene>
<dbReference type="EMBL" id="CAMXCT010001138">
    <property type="protein sequence ID" value="CAI3987166.1"/>
    <property type="molecule type" value="Genomic_DNA"/>
</dbReference>
<dbReference type="AlphaFoldDB" id="A0A9P1C907"/>
<evidence type="ECO:0000256" key="1">
    <source>
        <dbReference type="SAM" id="MobiDB-lite"/>
    </source>
</evidence>
<evidence type="ECO:0000313" key="2">
    <source>
        <dbReference type="EMBL" id="CAI3987166.1"/>
    </source>
</evidence>
<evidence type="ECO:0000313" key="3">
    <source>
        <dbReference type="EMBL" id="CAL4774478.1"/>
    </source>
</evidence>
<accession>A0A9P1C907</accession>
<evidence type="ECO:0000313" key="4">
    <source>
        <dbReference type="Proteomes" id="UP001152797"/>
    </source>
</evidence>
<dbReference type="EMBL" id="CAMXCT020001138">
    <property type="protein sequence ID" value="CAL1140541.1"/>
    <property type="molecule type" value="Genomic_DNA"/>
</dbReference>
<keyword evidence="4" id="KW-1185">Reference proteome</keyword>
<comment type="caution">
    <text evidence="2">The sequence shown here is derived from an EMBL/GenBank/DDBJ whole genome shotgun (WGS) entry which is preliminary data.</text>
</comment>
<name>A0A9P1C907_9DINO</name>
<feature type="region of interest" description="Disordered" evidence="1">
    <location>
        <begin position="21"/>
        <end position="98"/>
    </location>
</feature>
<protein>
    <submittedName>
        <fullName evidence="2">Uncharacterized protein</fullName>
    </submittedName>
</protein>
<sequence length="315" mass="36335">MEKEQHQQEVQDLQRSYDLVLQQLEELQDSRGSGAAETTRPTPPPPPSRRSRWAAKKEAEEASATATDQWDPWWSGEDPWVKDPAVDPGESPESPEDPWKSYDTAAVLQNDEDIQHFAEHWELEVNKVHEILAGLKAEEINMVLRRFHVSKWKGSVEGLLWKYVESCRRNGFKKDHPTDTLVHFASSWGMAFDEVKELLEKLSLEQQTQVITEFCHDDADYSDALSALRSYVGYLSDYDFQPPEKWEAFAKKWKIPAQDVASLFRRLKEEQVDVVVRRFVHNGYSKQVSASTQLKSYVRSCVANGFWVHRPSVEA</sequence>
<reference evidence="3 4" key="2">
    <citation type="submission" date="2024-05" db="EMBL/GenBank/DDBJ databases">
        <authorList>
            <person name="Chen Y."/>
            <person name="Shah S."/>
            <person name="Dougan E. K."/>
            <person name="Thang M."/>
            <person name="Chan C."/>
        </authorList>
    </citation>
    <scope>NUCLEOTIDE SEQUENCE [LARGE SCALE GENOMIC DNA]</scope>
</reference>
<dbReference type="Proteomes" id="UP001152797">
    <property type="component" value="Unassembled WGS sequence"/>
</dbReference>
<organism evidence="2">
    <name type="scientific">Cladocopium goreaui</name>
    <dbReference type="NCBI Taxonomy" id="2562237"/>
    <lineage>
        <taxon>Eukaryota</taxon>
        <taxon>Sar</taxon>
        <taxon>Alveolata</taxon>
        <taxon>Dinophyceae</taxon>
        <taxon>Suessiales</taxon>
        <taxon>Symbiodiniaceae</taxon>
        <taxon>Cladocopium</taxon>
    </lineage>
</organism>